<evidence type="ECO:0000256" key="3">
    <source>
        <dbReference type="ARBA" id="ARBA00022379"/>
    </source>
</evidence>
<name>A0A1A7ZKP5_NOTFU</name>
<evidence type="ECO:0000313" key="14">
    <source>
        <dbReference type="EMBL" id="KAF7200339.1"/>
    </source>
</evidence>
<comment type="function">
    <text evidence="9">Scaffolding subunit of the trimeric nuclear exosome targeting (NEXT) complex that is involved in the surveillance and turnover of aberrant transcripts and non-coding RNAs. NEXT functions as an RNA exosome cofactor that directs a subset of non-coding short-lived RNAs for exosomal degradation. May be involved in pre-mRNA splicing. It is required for 3'-end maturation of telomerase RNA component (TERC), TERC 3'-end targeting to the nuclear RNA exosome, and for telomerase function.</text>
</comment>
<feature type="compositionally biased region" description="Polar residues" evidence="12">
    <location>
        <begin position="548"/>
        <end position="557"/>
    </location>
</feature>
<gene>
    <name evidence="15" type="primary">ZCCHC8</name>
    <name evidence="14" type="synonym">zcchc8</name>
    <name evidence="14" type="ORF">G4P62_016827</name>
</gene>
<dbReference type="GO" id="GO:0005654">
    <property type="term" value="C:nucleoplasm"/>
    <property type="evidence" value="ECO:0007669"/>
    <property type="project" value="UniProtKB-SubCell"/>
</dbReference>
<evidence type="ECO:0000256" key="10">
    <source>
        <dbReference type="PROSITE-ProRule" id="PRU00047"/>
    </source>
</evidence>
<evidence type="ECO:0000256" key="2">
    <source>
        <dbReference type="ARBA" id="ARBA00007497"/>
    </source>
</evidence>
<dbReference type="Gene3D" id="4.10.60.10">
    <property type="entry name" value="Zinc finger, CCHC-type"/>
    <property type="match status" value="1"/>
</dbReference>
<keyword evidence="4" id="KW-0479">Metal-binding</keyword>
<evidence type="ECO:0000256" key="11">
    <source>
        <dbReference type="SAM" id="Coils"/>
    </source>
</evidence>
<feature type="domain" description="CCHC-type" evidence="13">
    <location>
        <begin position="230"/>
        <end position="245"/>
    </location>
</feature>
<keyword evidence="7" id="KW-0539">Nucleus</keyword>
<dbReference type="SMART" id="SM00581">
    <property type="entry name" value="PSP"/>
    <property type="match status" value="1"/>
</dbReference>
<comment type="subcellular location">
    <subcellularLocation>
        <location evidence="1">Nucleus</location>
        <location evidence="1">Nucleoplasm</location>
    </subcellularLocation>
</comment>
<evidence type="ECO:0000259" key="13">
    <source>
        <dbReference type="PROSITE" id="PS50158"/>
    </source>
</evidence>
<dbReference type="InterPro" id="IPR006568">
    <property type="entry name" value="PSP_pro-rich"/>
</dbReference>
<dbReference type="Pfam" id="PF04046">
    <property type="entry name" value="PSP"/>
    <property type="match status" value="1"/>
</dbReference>
<feature type="compositionally biased region" description="Basic and acidic residues" evidence="12">
    <location>
        <begin position="428"/>
        <end position="439"/>
    </location>
</feature>
<keyword evidence="6" id="KW-0862">Zinc</keyword>
<protein>
    <recommendedName>
        <fullName evidence="3">Zinc finger CCHC domain-containing protein 8</fullName>
    </recommendedName>
    <alternativeName>
        <fullName evidence="8">TRAMP-like complex RNA-binding factor ZCCHC8</fullName>
    </alternativeName>
</protein>
<dbReference type="InterPro" id="IPR036875">
    <property type="entry name" value="Znf_CCHC_sf"/>
</dbReference>
<dbReference type="InterPro" id="IPR052115">
    <property type="entry name" value="NEXT_complex_subunit_ZCCHC8"/>
</dbReference>
<dbReference type="GO" id="GO:0008270">
    <property type="term" value="F:zinc ion binding"/>
    <property type="evidence" value="ECO:0007669"/>
    <property type="project" value="UniProtKB-KW"/>
</dbReference>
<evidence type="ECO:0000256" key="7">
    <source>
        <dbReference type="ARBA" id="ARBA00023242"/>
    </source>
</evidence>
<reference evidence="15" key="1">
    <citation type="submission" date="2016-05" db="EMBL/GenBank/DDBJ databases">
        <authorList>
            <person name="Lavstsen T."/>
            <person name="Jespersen J.S."/>
        </authorList>
    </citation>
    <scope>NUCLEOTIDE SEQUENCE</scope>
    <source>
        <tissue evidence="15">Brain</tissue>
    </source>
</reference>
<proteinExistence type="inferred from homology"/>
<dbReference type="PANTHER" id="PTHR13316">
    <property type="entry name" value="ZINC FINGER, CCHC DOMAIN CONTAINING 8"/>
    <property type="match status" value="1"/>
</dbReference>
<dbReference type="PROSITE" id="PS50158">
    <property type="entry name" value="ZF_CCHC"/>
    <property type="match status" value="1"/>
</dbReference>
<evidence type="ECO:0000256" key="12">
    <source>
        <dbReference type="SAM" id="MobiDB-lite"/>
    </source>
</evidence>
<dbReference type="InterPro" id="IPR001878">
    <property type="entry name" value="Znf_CCHC"/>
</dbReference>
<dbReference type="GeneID" id="107394198"/>
<dbReference type="PANTHER" id="PTHR13316:SF0">
    <property type="entry name" value="ZINC FINGER CCHC DOMAIN-CONTAINING PROTEIN 8"/>
    <property type="match status" value="1"/>
</dbReference>
<keyword evidence="11" id="KW-0175">Coiled coil</keyword>
<sequence length="713" mass="79200">MTTKEEKLGKMSDVDFGDRELFQQLEDSEPFVPRHIRFTNDDDDQDESNQLQIKLEECEASIQRLSEENKVLQRKLNILTRPSGITIDDVNMDGPLLQVLYTNSSISKQCRQEIEDCICSVFLKHQKPKSEKSKTLFHIKPQNSAFALDEDPQKLSTSSVKTTTEAFKVVGSVLYFATFGVDKLGQPLVNENPQLTDGWDVPIYQQVFNQVIGADGHEVEMKDKRPKNMCFNCGESSHQLRDCPKPKDMAAINERRKEFNQNNNAAIQSNQRYHADEVVERFAKFKPGIISDELLTALGVEGNTLSPLIYRMRQLGYPPGWLKEAEMENSGLSLYDGKDGSETPGSLSQNISYDVSKLVDFPGFNVPAPHKMKDEFMHYGSIPMQNSHMKQNYAAYLSDNFPQPGATSSNKRQHESDSSLQLRKRNKLSPDRCSDRSSDMDVESDPGMPYAHGPADFQFQPPLPPSSGSGSPCFSSPPPLPQGTPPSTPTPPPLPKGTPPPTPNNGSPALPGRYSNWTVVDEAVGEDDLTLEELEEQQRQIWAALENADTTTNSDSGTPALGTPAPSSPSVSTPARMDTEMEEFEEPVDTVRPVEPCNSNENQQEPDVPEICAQSPRQIKVEEETPQSPEPIRSQDDSPQSPEPEVCNLGSGNLASPAQMEKIASVPHRSKFAAGIVPFEDTPEFTEVAEATGTYLRIRDLLKFSPRNLTKKK</sequence>
<comment type="similarity">
    <text evidence="2">Belongs to the ZCCHC8 family.</text>
</comment>
<evidence type="ECO:0000256" key="9">
    <source>
        <dbReference type="ARBA" id="ARBA00045870"/>
    </source>
</evidence>
<feature type="region of interest" description="Disordered" evidence="12">
    <location>
        <begin position="398"/>
        <end position="518"/>
    </location>
</feature>
<evidence type="ECO:0000313" key="15">
    <source>
        <dbReference type="EMBL" id="SBP42871.1"/>
    </source>
</evidence>
<dbReference type="RefSeq" id="XP_015828522.1">
    <property type="nucleotide sequence ID" value="XM_015973036.3"/>
</dbReference>
<feature type="compositionally biased region" description="Low complexity" evidence="12">
    <location>
        <begin position="563"/>
        <end position="575"/>
    </location>
</feature>
<dbReference type="OMA" id="DAEVPHG"/>
<dbReference type="EMBL" id="HADY01004386">
    <property type="protein sequence ID" value="SBP42871.1"/>
    <property type="molecule type" value="Transcribed_RNA"/>
</dbReference>
<reference evidence="15" key="2">
    <citation type="submission" date="2016-06" db="EMBL/GenBank/DDBJ databases">
        <title>The genome of a short-lived fish provides insights into sex chromosome evolution and the genetic control of aging.</title>
        <authorList>
            <person name="Reichwald K."/>
            <person name="Felder M."/>
            <person name="Petzold A."/>
            <person name="Koch P."/>
            <person name="Groth M."/>
            <person name="Platzer M."/>
        </authorList>
    </citation>
    <scope>NUCLEOTIDE SEQUENCE</scope>
    <source>
        <tissue evidence="15">Brain</tissue>
    </source>
</reference>
<feature type="region of interest" description="Disordered" evidence="12">
    <location>
        <begin position="540"/>
        <end position="655"/>
    </location>
</feature>
<dbReference type="AlphaFoldDB" id="A0A1A7ZKP5"/>
<keyword evidence="5 10" id="KW-0863">Zinc-finger</keyword>
<dbReference type="GO" id="GO:0071013">
    <property type="term" value="C:catalytic step 2 spliceosome"/>
    <property type="evidence" value="ECO:0007669"/>
    <property type="project" value="TreeGrafter"/>
</dbReference>
<dbReference type="SUPFAM" id="SSF57756">
    <property type="entry name" value="Retrovirus zinc finger-like domains"/>
    <property type="match status" value="1"/>
</dbReference>
<evidence type="ECO:0000256" key="5">
    <source>
        <dbReference type="ARBA" id="ARBA00022771"/>
    </source>
</evidence>
<reference evidence="14" key="3">
    <citation type="submission" date="2020-03" db="EMBL/GenBank/DDBJ databases">
        <title>Intra-Species Differences in Population Size shape Life History and Genome Evolution.</title>
        <authorList>
            <person name="Willemsen D."/>
            <person name="Cui R."/>
            <person name="Valenzano D.R."/>
        </authorList>
    </citation>
    <scope>NUCLEOTIDE SEQUENCE</scope>
    <source>
        <strain evidence="14">GRZ</strain>
        <tissue evidence="14">Whole</tissue>
    </source>
</reference>
<evidence type="ECO:0000256" key="8">
    <source>
        <dbReference type="ARBA" id="ARBA00032546"/>
    </source>
</evidence>
<feature type="coiled-coil region" evidence="11">
    <location>
        <begin position="48"/>
        <end position="75"/>
    </location>
</feature>
<dbReference type="OrthoDB" id="8026949at2759"/>
<dbReference type="KEGG" id="nfu:107394198"/>
<accession>A0A1A7ZKP5</accession>
<evidence type="ECO:0000256" key="4">
    <source>
        <dbReference type="ARBA" id="ARBA00022723"/>
    </source>
</evidence>
<dbReference type="EMBL" id="JAAVVJ010000019">
    <property type="protein sequence ID" value="KAF7200339.1"/>
    <property type="molecule type" value="Genomic_DNA"/>
</dbReference>
<evidence type="ECO:0000256" key="1">
    <source>
        <dbReference type="ARBA" id="ARBA00004642"/>
    </source>
</evidence>
<dbReference type="GO" id="GO:0003723">
    <property type="term" value="F:RNA binding"/>
    <property type="evidence" value="ECO:0007669"/>
    <property type="project" value="TreeGrafter"/>
</dbReference>
<evidence type="ECO:0000256" key="6">
    <source>
        <dbReference type="ARBA" id="ARBA00022833"/>
    </source>
</evidence>
<dbReference type="CTD" id="55596"/>
<dbReference type="Proteomes" id="UP000822369">
    <property type="component" value="Chromosome 19"/>
</dbReference>
<organism evidence="15">
    <name type="scientific">Nothobranchius furzeri</name>
    <name type="common">Turquoise killifish</name>
    <dbReference type="NCBI Taxonomy" id="105023"/>
    <lineage>
        <taxon>Eukaryota</taxon>
        <taxon>Metazoa</taxon>
        <taxon>Chordata</taxon>
        <taxon>Craniata</taxon>
        <taxon>Vertebrata</taxon>
        <taxon>Euteleostomi</taxon>
        <taxon>Actinopterygii</taxon>
        <taxon>Neopterygii</taxon>
        <taxon>Teleostei</taxon>
        <taxon>Neoteleostei</taxon>
        <taxon>Acanthomorphata</taxon>
        <taxon>Ovalentaria</taxon>
        <taxon>Atherinomorphae</taxon>
        <taxon>Cyprinodontiformes</taxon>
        <taxon>Nothobranchiidae</taxon>
        <taxon>Nothobranchius</taxon>
    </lineage>
</organism>
<feature type="compositionally biased region" description="Pro residues" evidence="12">
    <location>
        <begin position="475"/>
        <end position="503"/>
    </location>
</feature>
<dbReference type="SMART" id="SM00343">
    <property type="entry name" value="ZnF_C2HC"/>
    <property type="match status" value="1"/>
</dbReference>